<evidence type="ECO:0000259" key="1">
    <source>
        <dbReference type="Pfam" id="PF03372"/>
    </source>
</evidence>
<dbReference type="InterPro" id="IPR036691">
    <property type="entry name" value="Endo/exonu/phosph_ase_sf"/>
</dbReference>
<dbReference type="InterPro" id="IPR051916">
    <property type="entry name" value="GPI-anchor_lipid_remodeler"/>
</dbReference>
<evidence type="ECO:0000313" key="3">
    <source>
        <dbReference type="Proteomes" id="UP000450000"/>
    </source>
</evidence>
<organism evidence="2 3">
    <name type="scientific">Streptomyces kaniharaensis</name>
    <dbReference type="NCBI Taxonomy" id="212423"/>
    <lineage>
        <taxon>Bacteria</taxon>
        <taxon>Bacillati</taxon>
        <taxon>Actinomycetota</taxon>
        <taxon>Actinomycetes</taxon>
        <taxon>Kitasatosporales</taxon>
        <taxon>Streptomycetaceae</taxon>
        <taxon>Streptomyces</taxon>
    </lineage>
</organism>
<reference evidence="2 3" key="1">
    <citation type="submission" date="2019-09" db="EMBL/GenBank/DDBJ databases">
        <title>Genome Sequences of Streptomyces kaniharaensis ATCC 21070.</title>
        <authorList>
            <person name="Zhu W."/>
            <person name="De Crecy-Lagard V."/>
            <person name="Richards N.G."/>
        </authorList>
    </citation>
    <scope>NUCLEOTIDE SEQUENCE [LARGE SCALE GENOMIC DNA]</scope>
    <source>
        <strain evidence="2 3">SF-557</strain>
    </source>
</reference>
<dbReference type="Pfam" id="PF03372">
    <property type="entry name" value="Exo_endo_phos"/>
    <property type="match status" value="1"/>
</dbReference>
<dbReference type="Gene3D" id="3.60.10.10">
    <property type="entry name" value="Endonuclease/exonuclease/phosphatase"/>
    <property type="match status" value="1"/>
</dbReference>
<dbReference type="GO" id="GO:0006506">
    <property type="term" value="P:GPI anchor biosynthetic process"/>
    <property type="evidence" value="ECO:0007669"/>
    <property type="project" value="TreeGrafter"/>
</dbReference>
<dbReference type="Proteomes" id="UP000450000">
    <property type="component" value="Unassembled WGS sequence"/>
</dbReference>
<dbReference type="SUPFAM" id="SSF56219">
    <property type="entry name" value="DNase I-like"/>
    <property type="match status" value="1"/>
</dbReference>
<comment type="caution">
    <text evidence="2">The sequence shown here is derived from an EMBL/GenBank/DDBJ whole genome shotgun (WGS) entry which is preliminary data.</text>
</comment>
<sequence>MRLATFNVLHGRPVRADGRPSRMTDLPAPELPLCDAVAALDADVVALQEVDRLQERSGRVDQARAAARAVAAADWRYASALHGHAILGRGWILDPSEPGLRVYGPDDARPDGGSPSHGVALLSRLPVRGWRAVRLGPGPFAVPLRIPGKRGLVVTRDRPRAALAAVLEGRRGPFTAVAAHLSTVPGWNVRQLLLLRRWIADLPRPHVLLGDLNLIGAIPRVALSAAELLTPLSDSGARQGSWRDTARLRTYPSHRPAVQFDHVLAIGVTPDGTGAARAPRSPISDHRPLVVDLPL</sequence>
<protein>
    <recommendedName>
        <fullName evidence="1">Endonuclease/exonuclease/phosphatase domain-containing protein</fullName>
    </recommendedName>
</protein>
<evidence type="ECO:0000313" key="2">
    <source>
        <dbReference type="EMBL" id="MQS15480.1"/>
    </source>
</evidence>
<gene>
    <name evidence="2" type="ORF">F7Q99_25220</name>
</gene>
<dbReference type="GO" id="GO:0003824">
    <property type="term" value="F:catalytic activity"/>
    <property type="evidence" value="ECO:0007669"/>
    <property type="project" value="InterPro"/>
</dbReference>
<proteinExistence type="predicted"/>
<accession>A0A6N7KVD7</accession>
<dbReference type="InterPro" id="IPR005135">
    <property type="entry name" value="Endo/exonuclease/phosphatase"/>
</dbReference>
<feature type="domain" description="Endonuclease/exonuclease/phosphatase" evidence="1">
    <location>
        <begin position="4"/>
        <end position="266"/>
    </location>
</feature>
<dbReference type="AlphaFoldDB" id="A0A6N7KVD7"/>
<name>A0A6N7KVD7_9ACTN</name>
<keyword evidence="3" id="KW-1185">Reference proteome</keyword>
<dbReference type="GO" id="GO:0016020">
    <property type="term" value="C:membrane"/>
    <property type="evidence" value="ECO:0007669"/>
    <property type="project" value="GOC"/>
</dbReference>
<dbReference type="EMBL" id="WBOF01000001">
    <property type="protein sequence ID" value="MQS15480.1"/>
    <property type="molecule type" value="Genomic_DNA"/>
</dbReference>
<dbReference type="PANTHER" id="PTHR14859:SF1">
    <property type="entry name" value="PGAP2-INTERACTING PROTEIN"/>
    <property type="match status" value="1"/>
</dbReference>
<dbReference type="PANTHER" id="PTHR14859">
    <property type="entry name" value="CALCOFLUOR WHITE HYPERSENSITIVE PROTEIN PRECURSOR"/>
    <property type="match status" value="1"/>
</dbReference>